<reference evidence="2 3" key="1">
    <citation type="submission" date="2017-09" db="EMBL/GenBank/DDBJ databases">
        <title>Genomic, metabolic, and phenotypic characteristics of bacterial isolates from the natural microbiome of the model nematode Caenorhabditis elegans.</title>
        <authorList>
            <person name="Zimmermann J."/>
            <person name="Obeng N."/>
            <person name="Yang W."/>
            <person name="Obeng O."/>
            <person name="Kissoyan K."/>
            <person name="Pees B."/>
            <person name="Dirksen P."/>
            <person name="Hoppner M."/>
            <person name="Franke A."/>
            <person name="Rosenstiel P."/>
            <person name="Leippe M."/>
            <person name="Dierking K."/>
            <person name="Kaleta C."/>
            <person name="Schulenburg H."/>
        </authorList>
    </citation>
    <scope>NUCLEOTIDE SEQUENCE [LARGE SCALE GENOMIC DNA]</scope>
    <source>
        <strain evidence="2 3">MYb184</strain>
    </source>
</reference>
<accession>A0A2S9DS04</accession>
<comment type="caution">
    <text evidence="2">The sequence shown here is derived from an EMBL/GenBank/DDBJ whole genome shotgun (WGS) entry which is preliminary data.</text>
</comment>
<organism evidence="2 3">
    <name type="scientific">Pseudomonas cedrina</name>
    <dbReference type="NCBI Taxonomy" id="651740"/>
    <lineage>
        <taxon>Bacteria</taxon>
        <taxon>Pseudomonadati</taxon>
        <taxon>Pseudomonadota</taxon>
        <taxon>Gammaproteobacteria</taxon>
        <taxon>Pseudomonadales</taxon>
        <taxon>Pseudomonadaceae</taxon>
        <taxon>Pseudomonas</taxon>
    </lineage>
</organism>
<protein>
    <recommendedName>
        <fullName evidence="4">Virulence plasmid A protein</fullName>
    </recommendedName>
</protein>
<evidence type="ECO:0008006" key="4">
    <source>
        <dbReference type="Google" id="ProtNLM"/>
    </source>
</evidence>
<dbReference type="Pfam" id="PF03538">
    <property type="entry name" value="VRP1"/>
    <property type="match status" value="1"/>
</dbReference>
<sequence length="1331" mass="147645">MLDVAVYLYLRECVGMDNDSRIDRLLLTLVNEPERQAGLEKVSFITAMQQMGMTSVFDIIAQPKPHFVQRLGEICEADGEEAYDNAMCYAVQIGRLYREHQVSNGRTQYQGQQTGVRALVDVGPSFPNLFKENWDEFCKVGAMAAVDSPVAYLSAQYRFATRTLEGSGQGDRPKILLRTRRPDLEGLIIDQQSTFTPRPMLELVNEILMADIVRYRTGKPDANKPIYDVLAERRYPFMFPYYYPHHQCRLGLAEKKLELGELNYRISLQLPISQRGLNDYGAVQNTAAQAQLLMSGLSPQQQQLLIEPSMFTTFYLSKAELTAAWGGPGTSHLSPHSAIRIALLISPQSSLKSVVPQAETLVNKGDLTSTATIEFSGSDDAKREGLFWINSGTPLYANTANIWTPNYLHPANTSTICTVIRWGGEEPFPIEPGYRASFTVTTTTGTTTRPVSLAVLSFTIVLDEYVTWTAEQQEFFQRSYGLQGIGHLDNPLVQLETFMQRSELDAEQVEALLSQRQHFPRVSPNCPSGNPQWTGGAGVGKAYPHASHYGACYVNGHGSERYDSVVPATVVSTRADQFDNSMGLKETTLGSRTVWYLTKTSPQRFDRLQRMIRLQRWLKKDLGMDMSYAELDTLLICAIRSEGEHNLTMDLNTNTLRVLGVYRYFSRRYGIKPEEFAAFLHDLTPYATGDKVPLFDHVFNPAALFDTPLELNRAAFNISGTDAANKKIVAQLCAALGLEPTESSLSRLANQTKDFVGPLLRDLGTLSSLYRQARIPQMFGLSPEEGWGLVDMLGGLEYQRLLCTGRLLQPSLSSLRPWSLTAQGASDMSIRLVLVVDAAHEGTLLRLLPGSALFVLAGTDFASATGTRVFTLERQPQHSDEENFVRNPDGSALTLEPLSAGGTLSLSGKRLSRTAWEVITSQLSSIHHLQVKCGSLPKRHLPTVEAWEEDAMAPAPDVLDVLMQMDWAVNWLKDSKQSVTGVRRALGLEPGDYLPPQGLVDRLGILTAATREVLITDEQISALNLPVYERPKSAAAREPIKWREVLQYLLDPQGLVRPVPLTGLEDPHQYLQEAINYRVGQLNLFPDEREQSVAKLVGLLLAGHDRQLRLIEGLAQEMINLPMDRTQVVLRWAQTSVHALLSAVLGLATAAATDSLINQLERVLRHGTVVMDLRLSTSALRVFLLNPQWLGVPGRNLELNLKSFYLLSRYSQWFHGQSQAEEALLGYFIAANPGKTALKNKTLRAAVSDQAASVLARLLGWRQDDVHELFQLLAQKRACSMADIDWILRSQATCAASGLSAADLLRATALHGDSTGVAWQAVGNAVMAARR</sequence>
<dbReference type="Proteomes" id="UP000239458">
    <property type="component" value="Unassembled WGS sequence"/>
</dbReference>
<dbReference type="EMBL" id="PCQE01000016">
    <property type="protein sequence ID" value="PRC05342.1"/>
    <property type="molecule type" value="Genomic_DNA"/>
</dbReference>
<dbReference type="InterPro" id="IPR018003">
    <property type="entry name" value="Insecticidal_toxin/plasmid_vir"/>
</dbReference>
<keyword evidence="1" id="KW-0843">Virulence</keyword>
<evidence type="ECO:0000313" key="2">
    <source>
        <dbReference type="EMBL" id="PRC05342.1"/>
    </source>
</evidence>
<name>A0A2S9DS04_PSECE</name>
<evidence type="ECO:0000256" key="1">
    <source>
        <dbReference type="ARBA" id="ARBA00023026"/>
    </source>
</evidence>
<gene>
    <name evidence="2" type="ORF">CQ006_12170</name>
</gene>
<evidence type="ECO:0000313" key="3">
    <source>
        <dbReference type="Proteomes" id="UP000239458"/>
    </source>
</evidence>
<proteinExistence type="predicted"/>